<proteinExistence type="predicted"/>
<protein>
    <submittedName>
        <fullName evidence="2">Uncharacterized protein</fullName>
    </submittedName>
</protein>
<name>A0AAE1FYL7_PETCI</name>
<dbReference type="Proteomes" id="UP001286313">
    <property type="component" value="Unassembled WGS sequence"/>
</dbReference>
<comment type="caution">
    <text evidence="2">The sequence shown here is derived from an EMBL/GenBank/DDBJ whole genome shotgun (WGS) entry which is preliminary data.</text>
</comment>
<reference evidence="2" key="1">
    <citation type="submission" date="2023-10" db="EMBL/GenBank/DDBJ databases">
        <title>Genome assemblies of two species of porcelain crab, Petrolisthes cinctipes and Petrolisthes manimaculis (Anomura: Porcellanidae).</title>
        <authorList>
            <person name="Angst P."/>
        </authorList>
    </citation>
    <scope>NUCLEOTIDE SEQUENCE</scope>
    <source>
        <strain evidence="2">PB745_01</strain>
        <tissue evidence="2">Gill</tissue>
    </source>
</reference>
<sequence>MERVEGEGRGETGRRERVEREKGEGRQGEGEGRQGEGGAREDNETGTHAERSQAVGQSVVYERLECVVVVVETEQECM</sequence>
<gene>
    <name evidence="2" type="ORF">Pcinc_012656</name>
</gene>
<evidence type="ECO:0000313" key="3">
    <source>
        <dbReference type="Proteomes" id="UP001286313"/>
    </source>
</evidence>
<evidence type="ECO:0000313" key="2">
    <source>
        <dbReference type="EMBL" id="KAK3883004.1"/>
    </source>
</evidence>
<evidence type="ECO:0000256" key="1">
    <source>
        <dbReference type="SAM" id="MobiDB-lite"/>
    </source>
</evidence>
<feature type="region of interest" description="Disordered" evidence="1">
    <location>
        <begin position="1"/>
        <end position="57"/>
    </location>
</feature>
<keyword evidence="3" id="KW-1185">Reference proteome</keyword>
<accession>A0AAE1FYL7</accession>
<organism evidence="2 3">
    <name type="scientific">Petrolisthes cinctipes</name>
    <name type="common">Flat porcelain crab</name>
    <dbReference type="NCBI Taxonomy" id="88211"/>
    <lineage>
        <taxon>Eukaryota</taxon>
        <taxon>Metazoa</taxon>
        <taxon>Ecdysozoa</taxon>
        <taxon>Arthropoda</taxon>
        <taxon>Crustacea</taxon>
        <taxon>Multicrustacea</taxon>
        <taxon>Malacostraca</taxon>
        <taxon>Eumalacostraca</taxon>
        <taxon>Eucarida</taxon>
        <taxon>Decapoda</taxon>
        <taxon>Pleocyemata</taxon>
        <taxon>Anomura</taxon>
        <taxon>Galatheoidea</taxon>
        <taxon>Porcellanidae</taxon>
        <taxon>Petrolisthes</taxon>
    </lineage>
</organism>
<feature type="compositionally biased region" description="Basic and acidic residues" evidence="1">
    <location>
        <begin position="1"/>
        <end position="51"/>
    </location>
</feature>
<dbReference type="AlphaFoldDB" id="A0AAE1FYL7"/>
<dbReference type="EMBL" id="JAWQEG010001038">
    <property type="protein sequence ID" value="KAK3883004.1"/>
    <property type="molecule type" value="Genomic_DNA"/>
</dbReference>